<dbReference type="HOGENOM" id="CLU_039756_0_0_1"/>
<keyword evidence="6" id="KW-1185">Reference proteome</keyword>
<gene>
    <name evidence="5" type="ORF">NEQG_01740</name>
</gene>
<dbReference type="InterPro" id="IPR012943">
    <property type="entry name" value="Cnn_1N"/>
</dbReference>
<feature type="coiled-coil region" evidence="3">
    <location>
        <begin position="65"/>
        <end position="285"/>
    </location>
</feature>
<evidence type="ECO:0000313" key="5">
    <source>
        <dbReference type="EMBL" id="EIJ88296.1"/>
    </source>
</evidence>
<proteinExistence type="predicted"/>
<dbReference type="Proteomes" id="UP000002872">
    <property type="component" value="Unassembled WGS sequence"/>
</dbReference>
<feature type="coiled-coil region" evidence="3">
    <location>
        <begin position="383"/>
        <end position="417"/>
    </location>
</feature>
<evidence type="ECO:0000256" key="1">
    <source>
        <dbReference type="ARBA" id="ARBA00004496"/>
    </source>
</evidence>
<dbReference type="EMBL" id="GL870879">
    <property type="protein sequence ID" value="EIJ88296.1"/>
    <property type="molecule type" value="Genomic_DNA"/>
</dbReference>
<evidence type="ECO:0000259" key="4">
    <source>
        <dbReference type="Pfam" id="PF07989"/>
    </source>
</evidence>
<dbReference type="OrthoDB" id="10255000at2759"/>
<dbReference type="VEuPathDB" id="MicrosporidiaDB:NEQG_01740"/>
<dbReference type="InParanoid" id="I3EGE9"/>
<name>I3EGE9_NEMP3</name>
<dbReference type="STRING" id="935791.I3EGE9"/>
<reference evidence="5" key="1">
    <citation type="submission" date="2011-01" db="EMBL/GenBank/DDBJ databases">
        <title>The Genome Sequence of Nematocida parisii strain ERTm3.</title>
        <authorList>
            <consortium name="The Broad Institute Genome Sequencing Platform"/>
            <consortium name="The Broad Institute Genome Sequencing Center for Infectious Disease"/>
            <person name="Cuomo C."/>
            <person name="Troemel E."/>
            <person name="Young S.K."/>
            <person name="Zeng Q."/>
            <person name="Gargeya S."/>
            <person name="Fitzgerald M."/>
            <person name="Haas B."/>
            <person name="Abouelleil A."/>
            <person name="Alvarado L."/>
            <person name="Arachchi H.M."/>
            <person name="Berlin A."/>
            <person name="Chapman S.B."/>
            <person name="Gearin G."/>
            <person name="Goldberg J."/>
            <person name="Griggs A."/>
            <person name="Gujja S."/>
            <person name="Hansen M."/>
            <person name="Heiman D."/>
            <person name="Howarth C."/>
            <person name="Larimer J."/>
            <person name="Lui A."/>
            <person name="MacDonald P.J.P."/>
            <person name="McCowen C."/>
            <person name="Montmayeur A."/>
            <person name="Murphy C."/>
            <person name="Neiman D."/>
            <person name="Pearson M."/>
            <person name="Priest M."/>
            <person name="Roberts A."/>
            <person name="Saif S."/>
            <person name="Shea T."/>
            <person name="Sisk P."/>
            <person name="Stolte C."/>
            <person name="Sykes S."/>
            <person name="Wortman J."/>
            <person name="Nusbaum C."/>
            <person name="Birren B."/>
        </authorList>
    </citation>
    <scope>NUCLEOTIDE SEQUENCE</scope>
    <source>
        <strain evidence="5">ERTm3</strain>
    </source>
</reference>
<accession>I3EGE9</accession>
<protein>
    <recommendedName>
        <fullName evidence="4">Centrosomin N-terminal motif 1 domain-containing protein</fullName>
    </recommendedName>
</protein>
<dbReference type="GO" id="GO:0005737">
    <property type="term" value="C:cytoplasm"/>
    <property type="evidence" value="ECO:0007669"/>
    <property type="project" value="UniProtKB-SubCell"/>
</dbReference>
<dbReference type="AlphaFoldDB" id="I3EGE9"/>
<evidence type="ECO:0000313" key="6">
    <source>
        <dbReference type="Proteomes" id="UP000002872"/>
    </source>
</evidence>
<feature type="domain" description="Centrosomin N-terminal motif 1" evidence="4">
    <location>
        <begin position="10"/>
        <end position="83"/>
    </location>
</feature>
<sequence>MTQAIKQLPIKEFDSSLERLEKENFDLKLQISHLRSRLNELTNSSLTFIPTCDCKRTKTETKDVLSEVKVEMKNLLDQNEMIKSQNAALLEKLEEVQYENESLRKDCIKLSHHISEKTKKESENKNVLQEMKDEIETVKEELEGVEKIKQQNKMLKEEYMALDKISKKLETEYKEEYSTFTAENASLKQMNAHIKERMKQLEREVNEKSEMNRQLSNENHELSREKMELQQNIRNLESLRQNIQSQLLVKTEEAKKAKEVGEQLVNEIRSKSKHTQLQKEEVERRAEDIIKNRDATIIQLKEYLARSTAKMQNVNIKVSTVQNDLCHYVKYLTSLIQRITKMSNEVDRSKSLVGATLNQCRSKIVHITNDYSHKQDTKLQKEKESMQTIILDAKREIERIKAEKDRLLTERDDLVNRLHIAPSTLKIARDLGVNEFTTIDNLFITWKNTQEQLLRNIERRHKEEEAGRNNKLEEFQKKLAEAVAELNFCRAYLEEKKNIIKSIRKQQGTPSILSRIDVLNK</sequence>
<dbReference type="GO" id="GO:0005815">
    <property type="term" value="C:microtubule organizing center"/>
    <property type="evidence" value="ECO:0007669"/>
    <property type="project" value="InterPro"/>
</dbReference>
<dbReference type="OMA" id="DNLFITW"/>
<evidence type="ECO:0000256" key="2">
    <source>
        <dbReference type="ARBA" id="ARBA00022490"/>
    </source>
</evidence>
<evidence type="ECO:0000256" key="3">
    <source>
        <dbReference type="SAM" id="Coils"/>
    </source>
</evidence>
<keyword evidence="2" id="KW-0963">Cytoplasm</keyword>
<keyword evidence="3" id="KW-0175">Coiled coil</keyword>
<comment type="subcellular location">
    <subcellularLocation>
        <location evidence="1">Cytoplasm</location>
    </subcellularLocation>
</comment>
<feature type="coiled-coil region" evidence="3">
    <location>
        <begin position="10"/>
        <end position="37"/>
    </location>
</feature>
<organism evidence="5 6">
    <name type="scientific">Nematocida parisii (strain ERTm3)</name>
    <name type="common">Nematode killer fungus</name>
    <dbReference type="NCBI Taxonomy" id="935791"/>
    <lineage>
        <taxon>Eukaryota</taxon>
        <taxon>Fungi</taxon>
        <taxon>Fungi incertae sedis</taxon>
        <taxon>Microsporidia</taxon>
        <taxon>Nematocida</taxon>
    </lineage>
</organism>
<dbReference type="Pfam" id="PF07989">
    <property type="entry name" value="Cnn_1N"/>
    <property type="match status" value="1"/>
</dbReference>